<evidence type="ECO:0000313" key="11">
    <source>
        <dbReference type="Ensembl" id="ENSSLUP00000023744.1"/>
    </source>
</evidence>
<dbReference type="SUPFAM" id="SSF47459">
    <property type="entry name" value="HLH, helix-loop-helix DNA-binding domain"/>
    <property type="match status" value="1"/>
</dbReference>
<feature type="compositionally biased region" description="Polar residues" evidence="8">
    <location>
        <begin position="559"/>
        <end position="571"/>
    </location>
</feature>
<accession>A0A8D0CXW1</accession>
<dbReference type="PANTHER" id="PTHR15741">
    <property type="entry name" value="BASIC HELIX-LOOP-HELIX ZIP TRANSCRIPTION FACTOR"/>
    <property type="match status" value="1"/>
</dbReference>
<keyword evidence="12" id="KW-1185">Reference proteome</keyword>
<keyword evidence="4" id="KW-0238">DNA-binding</keyword>
<reference evidence="11" key="1">
    <citation type="submission" date="2025-08" db="UniProtKB">
        <authorList>
            <consortium name="Ensembl"/>
        </authorList>
    </citation>
    <scope>IDENTIFICATION</scope>
</reference>
<dbReference type="InterPro" id="IPR052207">
    <property type="entry name" value="Max-like/E-box_TFs"/>
</dbReference>
<proteinExistence type="predicted"/>
<dbReference type="PANTHER" id="PTHR15741:SF40">
    <property type="entry name" value="MLX-INTERACTING PROTEIN"/>
    <property type="match status" value="1"/>
</dbReference>
<dbReference type="Pfam" id="PF00010">
    <property type="entry name" value="HLH"/>
    <property type="match status" value="1"/>
</dbReference>
<dbReference type="PROSITE" id="PS50888">
    <property type="entry name" value="BHLH"/>
    <property type="match status" value="1"/>
</dbReference>
<feature type="transmembrane region" description="Helical" evidence="9">
    <location>
        <begin position="472"/>
        <end position="491"/>
    </location>
</feature>
<feature type="domain" description="BHLH" evidence="10">
    <location>
        <begin position="564"/>
        <end position="616"/>
    </location>
</feature>
<dbReference type="Gene3D" id="4.10.280.10">
    <property type="entry name" value="Helix-loop-helix DNA-binding domain"/>
    <property type="match status" value="1"/>
</dbReference>
<dbReference type="InterPro" id="IPR036638">
    <property type="entry name" value="HLH_DNA-bd_sf"/>
</dbReference>
<evidence type="ECO:0000256" key="3">
    <source>
        <dbReference type="ARBA" id="ARBA00023015"/>
    </source>
</evidence>
<keyword evidence="3" id="KW-0805">Transcription regulation</keyword>
<feature type="coiled-coil region" evidence="7">
    <location>
        <begin position="606"/>
        <end position="647"/>
    </location>
</feature>
<keyword evidence="7" id="KW-0175">Coiled coil</keyword>
<keyword evidence="9" id="KW-0472">Membrane</keyword>
<dbReference type="Proteomes" id="UP000694568">
    <property type="component" value="Unplaced"/>
</dbReference>
<organism evidence="11 12">
    <name type="scientific">Sander lucioperca</name>
    <name type="common">Pike-perch</name>
    <name type="synonym">Perca lucioperca</name>
    <dbReference type="NCBI Taxonomy" id="283035"/>
    <lineage>
        <taxon>Eukaryota</taxon>
        <taxon>Metazoa</taxon>
        <taxon>Chordata</taxon>
        <taxon>Craniata</taxon>
        <taxon>Vertebrata</taxon>
        <taxon>Euteleostomi</taxon>
        <taxon>Actinopterygii</taxon>
        <taxon>Neopterygii</taxon>
        <taxon>Teleostei</taxon>
        <taxon>Neoteleostei</taxon>
        <taxon>Acanthomorphata</taxon>
        <taxon>Eupercaria</taxon>
        <taxon>Perciformes</taxon>
        <taxon>Percoidei</taxon>
        <taxon>Percidae</taxon>
        <taxon>Luciopercinae</taxon>
        <taxon>Sander</taxon>
    </lineage>
</organism>
<feature type="compositionally biased region" description="Low complexity" evidence="8">
    <location>
        <begin position="520"/>
        <end position="536"/>
    </location>
</feature>
<keyword evidence="6" id="KW-0539">Nucleus</keyword>
<dbReference type="GeneTree" id="ENSGT00940000158691"/>
<keyword evidence="2" id="KW-0597">Phosphoprotein</keyword>
<dbReference type="Ensembl" id="ENSSLUT00000024517.1">
    <property type="protein sequence ID" value="ENSSLUP00000023744.1"/>
    <property type="gene ID" value="ENSSLUG00000010863.1"/>
</dbReference>
<name>A0A8D0CXW1_SANLU</name>
<sequence length="768" mass="86634">MALRQTYRHPPESIKQEQDDDSDVEETHLGLRRSDGLESQIIHSGHFMVSSPHCEHPPKKGYDFDTVNKQTCQTYHFGKASMSHLSIDASLTKLFECMTLAYSGKLVSPKWKNFKGLKLLWRDKIRLNNAIWRAWYMQYVEKRENPVCHFATPLDGNMDLDVQRPAEGSTTDGKCWKRRIEIVIREYHKWRTYFKKRLQKHKDDDLSSLLKGPEEQLSLFGEVSPDMLRVSFYQDEEAAARRVPRRLNETPAPMEMDPLFDMDVLMSEFSDTLFSTLASHQHIAWPNPREIAHAGNADMIQPGLIPLQPNLDFMDSFDPLQGRITTHSCRSTAHTLIMHTLQESSAHVLVTLLKQLAYQTSRTGGGGCSGSNAAYVQNYMPLFPGQVAPSNQAVVSSSVITHTASSTVTPSDAATTFSHTSEYSSISTQPPASPSQLQPLAPLPATPVQHPQTFALPRPFLSPGSNKKQRSYFIVVLLGLVPLFLFPVYLLSFHVSQAPGFHVLSKTKKSPQPILPKGKSYSSSRHSQPGSSQGSPCGLDQVPSPQSLISSSSTPLVKNEQNQSRRTTHISAEQKRRSNINIGFKTLCNLVPTLKSQINISNAVTLQKTVDHIGKLQQERQQMQEEAKRLREEIEELNTSINSCQEQLPATGVPIRRHRVNHMQEKFNEYVKDRTLQNWKFWIFSIIIKPLFESFNGMVSTTSRAELCQTTLQWLERHCSLPVLRPMVLSTLRQLSTTTSILSDPSLLPEEALQAVTTTDTQPCSQRR</sequence>
<feature type="compositionally biased region" description="Low complexity" evidence="8">
    <location>
        <begin position="427"/>
        <end position="440"/>
    </location>
</feature>
<reference evidence="11" key="2">
    <citation type="submission" date="2025-09" db="UniProtKB">
        <authorList>
            <consortium name="Ensembl"/>
        </authorList>
    </citation>
    <scope>IDENTIFICATION</scope>
</reference>
<dbReference type="FunFam" id="4.10.280.10:FF:000028">
    <property type="entry name" value="MLX interacting protein like"/>
    <property type="match status" value="1"/>
</dbReference>
<dbReference type="GO" id="GO:0000981">
    <property type="term" value="F:DNA-binding transcription factor activity, RNA polymerase II-specific"/>
    <property type="evidence" value="ECO:0007669"/>
    <property type="project" value="TreeGrafter"/>
</dbReference>
<evidence type="ECO:0000256" key="4">
    <source>
        <dbReference type="ARBA" id="ARBA00023125"/>
    </source>
</evidence>
<evidence type="ECO:0000256" key="8">
    <source>
        <dbReference type="SAM" id="MobiDB-lite"/>
    </source>
</evidence>
<evidence type="ECO:0000259" key="10">
    <source>
        <dbReference type="PROSITE" id="PS50888"/>
    </source>
</evidence>
<comment type="subcellular location">
    <subcellularLocation>
        <location evidence="1">Nucleus</location>
    </subcellularLocation>
</comment>
<keyword evidence="5" id="KW-0804">Transcription</keyword>
<protein>
    <submittedName>
        <fullName evidence="11">MLX interacting protein</fullName>
    </submittedName>
</protein>
<evidence type="ECO:0000256" key="6">
    <source>
        <dbReference type="ARBA" id="ARBA00023242"/>
    </source>
</evidence>
<gene>
    <name evidence="11" type="primary">LOC116056684</name>
</gene>
<evidence type="ECO:0000256" key="7">
    <source>
        <dbReference type="SAM" id="Coils"/>
    </source>
</evidence>
<evidence type="ECO:0000256" key="5">
    <source>
        <dbReference type="ARBA" id="ARBA00023163"/>
    </source>
</evidence>
<dbReference type="GO" id="GO:0046983">
    <property type="term" value="F:protein dimerization activity"/>
    <property type="evidence" value="ECO:0007669"/>
    <property type="project" value="InterPro"/>
</dbReference>
<feature type="region of interest" description="Disordered" evidence="8">
    <location>
        <begin position="506"/>
        <end position="574"/>
    </location>
</feature>
<feature type="region of interest" description="Disordered" evidence="8">
    <location>
        <begin position="419"/>
        <end position="444"/>
    </location>
</feature>
<dbReference type="AlphaFoldDB" id="A0A8D0CXW1"/>
<feature type="region of interest" description="Disordered" evidence="8">
    <location>
        <begin position="1"/>
        <end position="25"/>
    </location>
</feature>
<keyword evidence="9" id="KW-1133">Transmembrane helix</keyword>
<evidence type="ECO:0000313" key="12">
    <source>
        <dbReference type="Proteomes" id="UP000694568"/>
    </source>
</evidence>
<evidence type="ECO:0000256" key="1">
    <source>
        <dbReference type="ARBA" id="ARBA00004123"/>
    </source>
</evidence>
<dbReference type="InterPro" id="IPR011598">
    <property type="entry name" value="bHLH_dom"/>
</dbReference>
<dbReference type="GO" id="GO:0005634">
    <property type="term" value="C:nucleus"/>
    <property type="evidence" value="ECO:0007669"/>
    <property type="project" value="UniProtKB-SubCell"/>
</dbReference>
<dbReference type="SMART" id="SM00353">
    <property type="entry name" value="HLH"/>
    <property type="match status" value="1"/>
</dbReference>
<dbReference type="GO" id="GO:0000978">
    <property type="term" value="F:RNA polymerase II cis-regulatory region sequence-specific DNA binding"/>
    <property type="evidence" value="ECO:0007669"/>
    <property type="project" value="TreeGrafter"/>
</dbReference>
<evidence type="ECO:0000256" key="2">
    <source>
        <dbReference type="ARBA" id="ARBA00022553"/>
    </source>
</evidence>
<keyword evidence="9" id="KW-0812">Transmembrane</keyword>
<evidence type="ECO:0000256" key="9">
    <source>
        <dbReference type="SAM" id="Phobius"/>
    </source>
</evidence>
<feature type="compositionally biased region" description="Low complexity" evidence="8">
    <location>
        <begin position="543"/>
        <end position="555"/>
    </location>
</feature>